<protein>
    <submittedName>
        <fullName evidence="1">Uncharacterized protein</fullName>
    </submittedName>
</protein>
<sequence length="145" mass="16073">MDSERLALSEVTKLPPSVEILLQPGQGFMGFPSCFEKVTAVPSSEGNHNFYRFTRLVDKVITDALLRARDSLVLYADLEIDLLRPHAKSENIALGRKAIIAPLRHSSLCFVGNRTTAGLPPSLDDKIPAVLRQTLSWGSWDKSLR</sequence>
<gene>
    <name evidence="1" type="ORF">DILT_LOCUS132</name>
</gene>
<proteinExistence type="predicted"/>
<dbReference type="AlphaFoldDB" id="A0A3P6PSI9"/>
<evidence type="ECO:0000313" key="2">
    <source>
        <dbReference type="Proteomes" id="UP000281553"/>
    </source>
</evidence>
<dbReference type="EMBL" id="UYRU01000489">
    <property type="protein sequence ID" value="VDK30245.1"/>
    <property type="molecule type" value="Genomic_DNA"/>
</dbReference>
<evidence type="ECO:0000313" key="1">
    <source>
        <dbReference type="EMBL" id="VDK30245.1"/>
    </source>
</evidence>
<organism evidence="1 2">
    <name type="scientific">Dibothriocephalus latus</name>
    <name type="common">Fish tapeworm</name>
    <name type="synonym">Diphyllobothrium latum</name>
    <dbReference type="NCBI Taxonomy" id="60516"/>
    <lineage>
        <taxon>Eukaryota</taxon>
        <taxon>Metazoa</taxon>
        <taxon>Spiralia</taxon>
        <taxon>Lophotrochozoa</taxon>
        <taxon>Platyhelminthes</taxon>
        <taxon>Cestoda</taxon>
        <taxon>Eucestoda</taxon>
        <taxon>Diphyllobothriidea</taxon>
        <taxon>Diphyllobothriidae</taxon>
        <taxon>Dibothriocephalus</taxon>
    </lineage>
</organism>
<dbReference type="Proteomes" id="UP000281553">
    <property type="component" value="Unassembled WGS sequence"/>
</dbReference>
<name>A0A3P6PSI9_DIBLA</name>
<keyword evidence="2" id="KW-1185">Reference proteome</keyword>
<reference evidence="1 2" key="1">
    <citation type="submission" date="2018-11" db="EMBL/GenBank/DDBJ databases">
        <authorList>
            <consortium name="Pathogen Informatics"/>
        </authorList>
    </citation>
    <scope>NUCLEOTIDE SEQUENCE [LARGE SCALE GENOMIC DNA]</scope>
</reference>
<accession>A0A3P6PSI9</accession>